<dbReference type="GO" id="GO:0016491">
    <property type="term" value="F:oxidoreductase activity"/>
    <property type="evidence" value="ECO:0007669"/>
    <property type="project" value="InterPro"/>
</dbReference>
<name>A0A1F5F714_9BACT</name>
<evidence type="ECO:0000259" key="1">
    <source>
        <dbReference type="PROSITE" id="PS50905"/>
    </source>
</evidence>
<dbReference type="EMBL" id="MFAF01000074">
    <property type="protein sequence ID" value="OGD75386.1"/>
    <property type="molecule type" value="Genomic_DNA"/>
</dbReference>
<accession>A0A1F5F714</accession>
<dbReference type="Gene3D" id="1.20.1260.10">
    <property type="match status" value="1"/>
</dbReference>
<dbReference type="Pfam" id="PF02915">
    <property type="entry name" value="Rubrerythrin"/>
    <property type="match status" value="1"/>
</dbReference>
<dbReference type="PROSITE" id="PS50905">
    <property type="entry name" value="FERRITIN_LIKE"/>
    <property type="match status" value="1"/>
</dbReference>
<gene>
    <name evidence="2" type="ORF">A2Y64_01000</name>
</gene>
<dbReference type="InterPro" id="IPR009078">
    <property type="entry name" value="Ferritin-like_SF"/>
</dbReference>
<dbReference type="InterPro" id="IPR052753">
    <property type="entry name" value="Rbr2/Nigerythrin"/>
</dbReference>
<proteinExistence type="predicted"/>
<dbReference type="PANTHER" id="PTHR33746:SF4">
    <property type="entry name" value="RUBRERYTHRIN"/>
    <property type="match status" value="1"/>
</dbReference>
<dbReference type="AlphaFoldDB" id="A0A1F5F714"/>
<sequence length="178" mass="19552">MHKMTEQSLWAAFAGESQAHMKYAAFADEAHRAGLANVAKLFRAVSYAERVHATNHLKALGGLKGTGDNLQAAIDGENFEVDEMYPAYDAVAKLQGEKDAEKSIHFAIEAEKIHAAMYSDAKRSVDSGKDWAIGDVYICPNCGYTHIVSTDNPLPDFCPVCAWKKGTFKKFTGYDELV</sequence>
<dbReference type="InterPro" id="IPR003251">
    <property type="entry name" value="Rr_diiron-bd_dom"/>
</dbReference>
<comment type="caution">
    <text evidence="2">The sequence shown here is derived from an EMBL/GenBank/DDBJ whole genome shotgun (WGS) entry which is preliminary data.</text>
</comment>
<evidence type="ECO:0000313" key="2">
    <source>
        <dbReference type="EMBL" id="OGD75386.1"/>
    </source>
</evidence>
<dbReference type="Proteomes" id="UP000177187">
    <property type="component" value="Unassembled WGS sequence"/>
</dbReference>
<reference evidence="2 3" key="1">
    <citation type="journal article" date="2016" name="Nat. Commun.">
        <title>Thousands of microbial genomes shed light on interconnected biogeochemical processes in an aquifer system.</title>
        <authorList>
            <person name="Anantharaman K."/>
            <person name="Brown C.T."/>
            <person name="Hug L.A."/>
            <person name="Sharon I."/>
            <person name="Castelle C.J."/>
            <person name="Probst A.J."/>
            <person name="Thomas B.C."/>
            <person name="Singh A."/>
            <person name="Wilkins M.J."/>
            <person name="Karaoz U."/>
            <person name="Brodie E.L."/>
            <person name="Williams K.H."/>
            <person name="Hubbard S.S."/>
            <person name="Banfield J.F."/>
        </authorList>
    </citation>
    <scope>NUCLEOTIDE SEQUENCE [LARGE SCALE GENOMIC DNA]</scope>
</reference>
<dbReference type="SUPFAM" id="SSF47240">
    <property type="entry name" value="Ferritin-like"/>
    <property type="match status" value="1"/>
</dbReference>
<dbReference type="STRING" id="1817816.A2Y64_01000"/>
<dbReference type="CDD" id="cd01041">
    <property type="entry name" value="Rubrerythrin"/>
    <property type="match status" value="1"/>
</dbReference>
<dbReference type="PANTHER" id="PTHR33746">
    <property type="entry name" value="RUBRERYTHRIN"/>
    <property type="match status" value="1"/>
</dbReference>
<evidence type="ECO:0000313" key="3">
    <source>
        <dbReference type="Proteomes" id="UP000177187"/>
    </source>
</evidence>
<feature type="domain" description="Ferritin-like diiron" evidence="1">
    <location>
        <begin position="1"/>
        <end position="129"/>
    </location>
</feature>
<dbReference type="Gene3D" id="2.20.28.10">
    <property type="match status" value="1"/>
</dbReference>
<organism evidence="2 3">
    <name type="scientific">Candidatus Coatesbacteria bacterium RBG_13_66_14</name>
    <dbReference type="NCBI Taxonomy" id="1817816"/>
    <lineage>
        <taxon>Bacteria</taxon>
        <taxon>Candidatus Coatesiibacteriota</taxon>
    </lineage>
</organism>
<dbReference type="InterPro" id="IPR009040">
    <property type="entry name" value="Ferritin-like_diiron"/>
</dbReference>
<protein>
    <submittedName>
        <fullName evidence="2">Rubrerythrin</fullName>
    </submittedName>
</protein>
<dbReference type="SUPFAM" id="SSF57802">
    <property type="entry name" value="Rubredoxin-like"/>
    <property type="match status" value="1"/>
</dbReference>
<dbReference type="InterPro" id="IPR012347">
    <property type="entry name" value="Ferritin-like"/>
</dbReference>
<dbReference type="GO" id="GO:0046872">
    <property type="term" value="F:metal ion binding"/>
    <property type="evidence" value="ECO:0007669"/>
    <property type="project" value="InterPro"/>
</dbReference>